<dbReference type="EMBL" id="KN847526">
    <property type="protein sequence ID" value="KIV88059.1"/>
    <property type="molecule type" value="Genomic_DNA"/>
</dbReference>
<dbReference type="GO" id="GO:0019748">
    <property type="term" value="P:secondary metabolic process"/>
    <property type="evidence" value="ECO:0007669"/>
    <property type="project" value="TreeGrafter"/>
</dbReference>
<keyword evidence="2 3" id="KW-0456">Lyase</keyword>
<evidence type="ECO:0000256" key="1">
    <source>
        <dbReference type="ARBA" id="ARBA00022793"/>
    </source>
</evidence>
<dbReference type="InterPro" id="IPR032465">
    <property type="entry name" value="ACMSD"/>
</dbReference>
<dbReference type="OrthoDB" id="432010at2759"/>
<dbReference type="RefSeq" id="XP_016219633.1">
    <property type="nucleotide sequence ID" value="XM_016374089.1"/>
</dbReference>
<evidence type="ECO:0000259" key="4">
    <source>
        <dbReference type="Pfam" id="PF04909"/>
    </source>
</evidence>
<dbReference type="STRING" id="212818.A0A0D1Z2E2"/>
<feature type="domain" description="Amidohydrolase-related" evidence="4">
    <location>
        <begin position="66"/>
        <end position="327"/>
    </location>
</feature>
<dbReference type="InterPro" id="IPR032466">
    <property type="entry name" value="Metal_Hydrolase"/>
</dbReference>
<dbReference type="HOGENOM" id="CLU_039329_5_2_1"/>
<dbReference type="PANTHER" id="PTHR21240:SF30">
    <property type="entry name" value="AMIDOHYDROLASE-RELATED DOMAIN-CONTAINING PROTEIN-RELATED"/>
    <property type="match status" value="1"/>
</dbReference>
<dbReference type="VEuPathDB" id="FungiDB:PV10_08989"/>
<reference evidence="5 6" key="1">
    <citation type="submission" date="2015-01" db="EMBL/GenBank/DDBJ databases">
        <title>The Genome Sequence of Exophiala mesophila CBS40295.</title>
        <authorList>
            <consortium name="The Broad Institute Genomics Platform"/>
            <person name="Cuomo C."/>
            <person name="de Hoog S."/>
            <person name="Gorbushina A."/>
            <person name="Stielow B."/>
            <person name="Teixiera M."/>
            <person name="Abouelleil A."/>
            <person name="Chapman S.B."/>
            <person name="Priest M."/>
            <person name="Young S.K."/>
            <person name="Wortman J."/>
            <person name="Nusbaum C."/>
            <person name="Birren B."/>
        </authorList>
    </citation>
    <scope>NUCLEOTIDE SEQUENCE [LARGE SCALE GENOMIC DNA]</scope>
    <source>
        <strain evidence="5 6">CBS 40295</strain>
    </source>
</reference>
<dbReference type="Proteomes" id="UP000054302">
    <property type="component" value="Unassembled WGS sequence"/>
</dbReference>
<dbReference type="SUPFAM" id="SSF51556">
    <property type="entry name" value="Metallo-dependent hydrolases"/>
    <property type="match status" value="1"/>
</dbReference>
<proteinExistence type="inferred from homology"/>
<evidence type="ECO:0000256" key="3">
    <source>
        <dbReference type="RuleBase" id="RU366045"/>
    </source>
</evidence>
<dbReference type="GeneID" id="27326834"/>
<keyword evidence="6" id="KW-1185">Reference proteome</keyword>
<sequence length="356" mass="39891">MKGKIILEEHVSMPDESLIPLLSFVSRNGRDLYDALIDLHGQRLADMNANGVEFAIISDNPGGAQSLRDPTAAAAYAVKSNNYIAQLVDRAPERFGAFAALSMHDAETAVKELQRCVQDLGMLGVMLHDGQEYLNDQGEISTRYYDDPRFDVFWAAVQELQTPVYIHPKPPVPSELRQLYGSRPWLIGPTFSFARDATFHILALCTGGVFDRFPDVKVIVGHLGENVLGQLGRIDHWLEKRDRGRILPAKRTVREYMETNVFITTAGYFSTAPLTYAITEIGADRILFSVDTPYENIAEGATWLDTLPISHSDVAKIGRLNTLKLFPRLQSRLRSSETECLQEDRQRVLYTSNAGF</sequence>
<dbReference type="PANTHER" id="PTHR21240">
    <property type="entry name" value="2-AMINO-3-CARBOXYLMUCONATE-6-SEMIALDEHYDE DECARBOXYLASE"/>
    <property type="match status" value="1"/>
</dbReference>
<dbReference type="Pfam" id="PF04909">
    <property type="entry name" value="Amidohydro_2"/>
    <property type="match status" value="1"/>
</dbReference>
<dbReference type="InterPro" id="IPR006680">
    <property type="entry name" value="Amidohydro-rel"/>
</dbReference>
<evidence type="ECO:0000256" key="2">
    <source>
        <dbReference type="ARBA" id="ARBA00023239"/>
    </source>
</evidence>
<keyword evidence="1 3" id="KW-0210">Decarboxylase</keyword>
<evidence type="ECO:0000313" key="5">
    <source>
        <dbReference type="EMBL" id="KIV88059.1"/>
    </source>
</evidence>
<dbReference type="GO" id="GO:0016831">
    <property type="term" value="F:carboxy-lyase activity"/>
    <property type="evidence" value="ECO:0007669"/>
    <property type="project" value="UniProtKB-KW"/>
</dbReference>
<dbReference type="AlphaFoldDB" id="A0A0D1Z2E2"/>
<name>A0A0D1Z2E2_EXOME</name>
<evidence type="ECO:0000313" key="6">
    <source>
        <dbReference type="Proteomes" id="UP000054302"/>
    </source>
</evidence>
<dbReference type="Gene3D" id="3.20.20.140">
    <property type="entry name" value="Metal-dependent hydrolases"/>
    <property type="match status" value="1"/>
</dbReference>
<dbReference type="GO" id="GO:0005829">
    <property type="term" value="C:cytosol"/>
    <property type="evidence" value="ECO:0007669"/>
    <property type="project" value="TreeGrafter"/>
</dbReference>
<organism evidence="5 6">
    <name type="scientific">Exophiala mesophila</name>
    <name type="common">Black yeast-like fungus</name>
    <dbReference type="NCBI Taxonomy" id="212818"/>
    <lineage>
        <taxon>Eukaryota</taxon>
        <taxon>Fungi</taxon>
        <taxon>Dikarya</taxon>
        <taxon>Ascomycota</taxon>
        <taxon>Pezizomycotina</taxon>
        <taxon>Eurotiomycetes</taxon>
        <taxon>Chaetothyriomycetidae</taxon>
        <taxon>Chaetothyriales</taxon>
        <taxon>Herpotrichiellaceae</taxon>
        <taxon>Exophiala</taxon>
    </lineage>
</organism>
<accession>A0A0D1Z2E2</accession>
<dbReference type="GO" id="GO:0016787">
    <property type="term" value="F:hydrolase activity"/>
    <property type="evidence" value="ECO:0007669"/>
    <property type="project" value="InterPro"/>
</dbReference>
<protein>
    <recommendedName>
        <fullName evidence="4">Amidohydrolase-related domain-containing protein</fullName>
    </recommendedName>
</protein>
<comment type="similarity">
    <text evidence="3">Belongs to the metallo-dependent hydrolases superfamily.</text>
</comment>
<gene>
    <name evidence="5" type="ORF">PV10_08989</name>
</gene>